<dbReference type="Proteomes" id="UP001373496">
    <property type="component" value="Unassembled WGS sequence"/>
</dbReference>
<evidence type="ECO:0000313" key="10">
    <source>
        <dbReference type="Proteomes" id="UP001373496"/>
    </source>
</evidence>
<keyword evidence="7" id="KW-0131">Cell cycle</keyword>
<dbReference type="RefSeq" id="WP_225232107.1">
    <property type="nucleotide sequence ID" value="NZ_JBAPLV010000007.1"/>
</dbReference>
<keyword evidence="6" id="KW-0175">Coiled coil</keyword>
<evidence type="ECO:0000256" key="7">
    <source>
        <dbReference type="ARBA" id="ARBA00023306"/>
    </source>
</evidence>
<dbReference type="InterPro" id="IPR007793">
    <property type="entry name" value="DivIVA_fam"/>
</dbReference>
<dbReference type="NCBIfam" id="TIGR03544">
    <property type="entry name" value="DivI1A_domain"/>
    <property type="match status" value="2"/>
</dbReference>
<dbReference type="PANTHER" id="PTHR35794:SF2">
    <property type="entry name" value="CELL DIVISION PROTEIN DIVIVA"/>
    <property type="match status" value="1"/>
</dbReference>
<evidence type="ECO:0000256" key="1">
    <source>
        <dbReference type="ARBA" id="ARBA00004496"/>
    </source>
</evidence>
<evidence type="ECO:0000256" key="2">
    <source>
        <dbReference type="ARBA" id="ARBA00009008"/>
    </source>
</evidence>
<sequence>MARLSGDDVRAVTFAQPGWGKRGYAPDEVDAFLDRAAAALDALAAGRPPGMDTEDVRRVVFRKPPIGKRGYAEAGVDEFLDQVAASFPGAGGTGGIELNGAPLDR</sequence>
<reference evidence="9 10" key="1">
    <citation type="submission" date="2024-03" db="EMBL/GenBank/DDBJ databases">
        <title>Draft genome sequence of Klenkia terrae.</title>
        <authorList>
            <person name="Duangmal K."/>
            <person name="Chantavorakit T."/>
        </authorList>
    </citation>
    <scope>NUCLEOTIDE SEQUENCE [LARGE SCALE GENOMIC DNA]</scope>
    <source>
        <strain evidence="9 10">JCM 17786</strain>
    </source>
</reference>
<evidence type="ECO:0000313" key="9">
    <source>
        <dbReference type="EMBL" id="MEI4278579.1"/>
    </source>
</evidence>
<dbReference type="InterPro" id="IPR019933">
    <property type="entry name" value="DivIVA_domain"/>
</dbReference>
<comment type="caution">
    <text evidence="9">The sequence shown here is derived from an EMBL/GenBank/DDBJ whole genome shotgun (WGS) entry which is preliminary data.</text>
</comment>
<dbReference type="EMBL" id="JBAPLV010000007">
    <property type="protein sequence ID" value="MEI4278579.1"/>
    <property type="molecule type" value="Genomic_DNA"/>
</dbReference>
<evidence type="ECO:0000256" key="6">
    <source>
        <dbReference type="ARBA" id="ARBA00023054"/>
    </source>
</evidence>
<evidence type="ECO:0000256" key="5">
    <source>
        <dbReference type="ARBA" id="ARBA00022618"/>
    </source>
</evidence>
<comment type="subcellular location">
    <subcellularLocation>
        <location evidence="1">Cytoplasm</location>
    </subcellularLocation>
</comment>
<evidence type="ECO:0000256" key="3">
    <source>
        <dbReference type="ARBA" id="ARBA00018787"/>
    </source>
</evidence>
<accession>A0ABU8E6X6</accession>
<protein>
    <recommendedName>
        <fullName evidence="3">Cell wall synthesis protein Wag31</fullName>
    </recommendedName>
    <alternativeName>
        <fullName evidence="8">Antigen 84</fullName>
    </alternativeName>
</protein>
<evidence type="ECO:0000256" key="4">
    <source>
        <dbReference type="ARBA" id="ARBA00022490"/>
    </source>
</evidence>
<gene>
    <name evidence="9" type="ORF">UXQ13_08890</name>
</gene>
<comment type="similarity">
    <text evidence="2">Belongs to the DivIVA family.</text>
</comment>
<organism evidence="9 10">
    <name type="scientific">Klenkia terrae</name>
    <dbReference type="NCBI Taxonomy" id="1052259"/>
    <lineage>
        <taxon>Bacteria</taxon>
        <taxon>Bacillati</taxon>
        <taxon>Actinomycetota</taxon>
        <taxon>Actinomycetes</taxon>
        <taxon>Geodermatophilales</taxon>
        <taxon>Geodermatophilaceae</taxon>
        <taxon>Klenkia</taxon>
    </lineage>
</organism>
<keyword evidence="5" id="KW-0132">Cell division</keyword>
<proteinExistence type="inferred from homology"/>
<dbReference type="Gene3D" id="6.10.250.660">
    <property type="match status" value="2"/>
</dbReference>
<keyword evidence="10" id="KW-1185">Reference proteome</keyword>
<name>A0ABU8E6X6_9ACTN</name>
<evidence type="ECO:0000256" key="8">
    <source>
        <dbReference type="ARBA" id="ARBA00031737"/>
    </source>
</evidence>
<dbReference type="PANTHER" id="PTHR35794">
    <property type="entry name" value="CELL DIVISION PROTEIN DIVIVA"/>
    <property type="match status" value="1"/>
</dbReference>
<keyword evidence="4" id="KW-0963">Cytoplasm</keyword>